<organism evidence="1 2">
    <name type="scientific">Cylicocyclus nassatus</name>
    <name type="common">Nematode worm</name>
    <dbReference type="NCBI Taxonomy" id="53992"/>
    <lineage>
        <taxon>Eukaryota</taxon>
        <taxon>Metazoa</taxon>
        <taxon>Ecdysozoa</taxon>
        <taxon>Nematoda</taxon>
        <taxon>Chromadorea</taxon>
        <taxon>Rhabditida</taxon>
        <taxon>Rhabditina</taxon>
        <taxon>Rhabditomorpha</taxon>
        <taxon>Strongyloidea</taxon>
        <taxon>Strongylidae</taxon>
        <taxon>Cylicocyclus</taxon>
    </lineage>
</organism>
<dbReference type="AlphaFoldDB" id="A0AA36HBA0"/>
<keyword evidence="2" id="KW-1185">Reference proteome</keyword>
<accession>A0AA36HBA0</accession>
<sequence>MYDDEYVPQYLTLGASSSGDDLSLTGNEKRLGTSRIATHAKSHFTATSSQTDEDEPGPSNHLLASNSFADVVANAMQEIAISLPKLGKILRQFYLDVANKETLYAKLENTFVNMDHVKKMLDNVETIRSSSDSVVRALTVVVREQNQFIAGMATVMDYMLTKQREQVRQLQKTNYRVSKTSEKWLPEGYVFQRKNITRTWIWREEMLFKEVNLLELLESWKPPTRTNKHDQFLKIVDFYRHYLVNACFALDALGLYVDDLLLPASELMRNPTIWWTNLGKDDKERTKIFDMLSQARMY</sequence>
<proteinExistence type="predicted"/>
<comment type="caution">
    <text evidence="1">The sequence shown here is derived from an EMBL/GenBank/DDBJ whole genome shotgun (WGS) entry which is preliminary data.</text>
</comment>
<protein>
    <submittedName>
        <fullName evidence="1">Uncharacterized protein</fullName>
    </submittedName>
</protein>
<reference evidence="1" key="1">
    <citation type="submission" date="2023-07" db="EMBL/GenBank/DDBJ databases">
        <authorList>
            <consortium name="CYATHOMIX"/>
        </authorList>
    </citation>
    <scope>NUCLEOTIDE SEQUENCE</scope>
    <source>
        <strain evidence="1">N/A</strain>
    </source>
</reference>
<dbReference type="EMBL" id="CATQJL010000316">
    <property type="protein sequence ID" value="CAJ0607600.1"/>
    <property type="molecule type" value="Genomic_DNA"/>
</dbReference>
<evidence type="ECO:0000313" key="2">
    <source>
        <dbReference type="Proteomes" id="UP001176961"/>
    </source>
</evidence>
<dbReference type="Proteomes" id="UP001176961">
    <property type="component" value="Unassembled WGS sequence"/>
</dbReference>
<gene>
    <name evidence="1" type="ORF">CYNAS_LOCUS19583</name>
</gene>
<evidence type="ECO:0000313" key="1">
    <source>
        <dbReference type="EMBL" id="CAJ0607600.1"/>
    </source>
</evidence>
<name>A0AA36HBA0_CYLNA</name>